<reference evidence="2 3" key="1">
    <citation type="submission" date="2018-11" db="EMBL/GenBank/DDBJ databases">
        <title>Rufibacter latericius sp. nov., isolated from water in Baiyang Lake.</title>
        <authorList>
            <person name="Yang Y."/>
        </authorList>
    </citation>
    <scope>NUCLEOTIDE SEQUENCE [LARGE SCALE GENOMIC DNA]</scope>
    <source>
        <strain evidence="2 3">R-22-1c-1</strain>
    </source>
</reference>
<dbReference type="SUPFAM" id="SSF56235">
    <property type="entry name" value="N-terminal nucleophile aminohydrolases (Ntn hydrolases)"/>
    <property type="match status" value="1"/>
</dbReference>
<evidence type="ECO:0000313" key="2">
    <source>
        <dbReference type="EMBL" id="RNI23545.1"/>
    </source>
</evidence>
<dbReference type="AlphaFoldDB" id="A0A3M9MED4"/>
<dbReference type="Gene3D" id="3.60.20.40">
    <property type="match status" value="1"/>
</dbReference>
<dbReference type="InterPro" id="IPR052896">
    <property type="entry name" value="GGT-like_enzyme"/>
</dbReference>
<dbReference type="InterPro" id="IPR029055">
    <property type="entry name" value="Ntn_hydrolases_N"/>
</dbReference>
<keyword evidence="3" id="KW-1185">Reference proteome</keyword>
<organism evidence="2 3">
    <name type="scientific">Rufibacter latericius</name>
    <dbReference type="NCBI Taxonomy" id="2487040"/>
    <lineage>
        <taxon>Bacteria</taxon>
        <taxon>Pseudomonadati</taxon>
        <taxon>Bacteroidota</taxon>
        <taxon>Cytophagia</taxon>
        <taxon>Cytophagales</taxon>
        <taxon>Hymenobacteraceae</taxon>
        <taxon>Rufibacter</taxon>
    </lineage>
</organism>
<keyword evidence="1" id="KW-0732">Signal</keyword>
<feature type="chain" id="PRO_5018326944" evidence="1">
    <location>
        <begin position="20"/>
        <end position="628"/>
    </location>
</feature>
<dbReference type="GO" id="GO:0016740">
    <property type="term" value="F:transferase activity"/>
    <property type="evidence" value="ECO:0007669"/>
    <property type="project" value="UniProtKB-KW"/>
</dbReference>
<evidence type="ECO:0000256" key="1">
    <source>
        <dbReference type="SAM" id="SignalP"/>
    </source>
</evidence>
<dbReference type="Pfam" id="PF01019">
    <property type="entry name" value="G_glu_transpept"/>
    <property type="match status" value="1"/>
</dbReference>
<protein>
    <submittedName>
        <fullName evidence="2">Gamma-glutamyltransferase family protein</fullName>
    </submittedName>
</protein>
<dbReference type="Gene3D" id="1.10.246.130">
    <property type="match status" value="1"/>
</dbReference>
<dbReference type="InterPro" id="IPR043137">
    <property type="entry name" value="GGT_ssub_C"/>
</dbReference>
<evidence type="ECO:0000313" key="3">
    <source>
        <dbReference type="Proteomes" id="UP000272117"/>
    </source>
</evidence>
<dbReference type="OrthoDB" id="9781342at2"/>
<feature type="signal peptide" evidence="1">
    <location>
        <begin position="1"/>
        <end position="19"/>
    </location>
</feature>
<gene>
    <name evidence="2" type="ORF">EFB08_18620</name>
</gene>
<dbReference type="PANTHER" id="PTHR43881">
    <property type="entry name" value="GAMMA-GLUTAMYLTRANSPEPTIDASE (AFU_ORTHOLOGUE AFUA_4G13580)"/>
    <property type="match status" value="1"/>
</dbReference>
<name>A0A3M9MED4_9BACT</name>
<proteinExistence type="predicted"/>
<dbReference type="RefSeq" id="WP_123128466.1">
    <property type="nucleotide sequence ID" value="NZ_RJJD01000015.1"/>
</dbReference>
<dbReference type="Proteomes" id="UP000272117">
    <property type="component" value="Unassembled WGS sequence"/>
</dbReference>
<sequence length="628" mass="69575">MKHFFTLLLCLSFVVTVWAQQTQKPVLHGKNWMAITGKPLAATAGSMTFQKGGNAVDAACAMLAATCTMWDVLSWGGETQALIYNPKTKKVIAINAMGVAPTGATAAFFKSKGYNFPPEYGPLAATTPGTPGGLLYMLANYGTLSLEQVLAPAMEMAAGYPIEAQTANSFEREKERLKQWPYSKKVFLTHPGEKREAPEAGEIFVQKDLLATLTKMVETEKAALKSGKSRKEAIMAAYDRFYTGDIAQEFVRGCQEQGGLITMQDLAKWKPIEEEPLTVNYKGIDVYKLKQWTQGPVLLQALNVLENFDLKSMGHNSAKYIHTVYQTMNLTFADRDFYYGDSYFAPQEPIKGLLSKEYAKQRASLIQFDKNNPNIGPGDPYPFEAKKAKNPYLKLLKQRGYEMDTTKRNFAPTHDIRNGSSKVEYEQRLWLGTTTVEAADKEGWVVSITPSGGWNPACIAGSTGVGMSQRMQSFVLDAQLNPFNVVEPGKRPRVTLTPSMALKDGKPFLSFAVQGGDTQEQNLLQFFLNVADFGMNVQQAAEAANFNTNQLWLSLGGTKTEDRQPKPGQILLHDSTPEAVREQLKKMGYTLSFDDRTSGPINAIYFDWKHGSFWGGSSNHGEDYGIGW</sequence>
<dbReference type="PRINTS" id="PR01210">
    <property type="entry name" value="GGTRANSPTASE"/>
</dbReference>
<dbReference type="InterPro" id="IPR043138">
    <property type="entry name" value="GGT_lsub"/>
</dbReference>
<dbReference type="EMBL" id="RJJD01000015">
    <property type="protein sequence ID" value="RNI23545.1"/>
    <property type="molecule type" value="Genomic_DNA"/>
</dbReference>
<keyword evidence="2" id="KW-0808">Transferase</keyword>
<accession>A0A3M9MED4</accession>
<dbReference type="PANTHER" id="PTHR43881:SF1">
    <property type="entry name" value="GAMMA-GLUTAMYLTRANSPEPTIDASE (AFU_ORTHOLOGUE AFUA_4G13580)"/>
    <property type="match status" value="1"/>
</dbReference>
<comment type="caution">
    <text evidence="2">The sequence shown here is derived from an EMBL/GenBank/DDBJ whole genome shotgun (WGS) entry which is preliminary data.</text>
</comment>